<feature type="domain" description="Tyrosine-protein phosphatase" evidence="10">
    <location>
        <begin position="319"/>
        <end position="461"/>
    </location>
</feature>
<feature type="region of interest" description="Disordered" evidence="9">
    <location>
        <begin position="887"/>
        <end position="1093"/>
    </location>
</feature>
<evidence type="ECO:0000313" key="13">
    <source>
        <dbReference type="EMBL" id="CAB3262627.1"/>
    </source>
</evidence>
<dbReference type="PROSITE" id="PS00383">
    <property type="entry name" value="TYR_PHOSPHATASE_1"/>
    <property type="match status" value="1"/>
</dbReference>
<name>A0A6F9DGP6_9ASCI</name>
<dbReference type="InterPro" id="IPR016130">
    <property type="entry name" value="Tyr_Pase_AS"/>
</dbReference>
<dbReference type="PANTHER" id="PTHR45864">
    <property type="entry name" value="SLINGSHOT PROTEIN PHOSPHATASE HOMOLOG"/>
    <property type="match status" value="1"/>
</dbReference>
<feature type="compositionally biased region" description="Polar residues" evidence="9">
    <location>
        <begin position="1040"/>
        <end position="1066"/>
    </location>
</feature>
<dbReference type="GO" id="GO:0003779">
    <property type="term" value="F:actin binding"/>
    <property type="evidence" value="ECO:0007669"/>
    <property type="project" value="InterPro"/>
</dbReference>
<sequence>MALVTVQRSPSVSESDSSSITDELEDDEKAEKGDVVPCIDSPAKSKRLVRQGSVSENFFAVKGAALILPRQTSLATDNLQIVKKFGGELQIHLRAIFHHLRPHDNIKLAVRLESWKENHRRYLVIISNPGRQDTDESIIVGCDFATRESTTCTIGLVLPIWCDTSIRLDGDGGFKVICHERKHIFKPVSVQAMWSALQTLHRAVDVAQRHNYFEGSLYLTWTGFYHSRITSERLYINEWEYNEDLWAARPNYFAEKDPERAPVETLIRSKLKQVMMTMDLDNCTCREIRRALEKAIDMDLSNYKEYIDTEMLTILGQMDCSSKILDYLYLGSEWNASNFDELEELGITHILNVTLEVDNFFPDDFTYKNIRLYDIEESDLLPHWNITWKFVNEARRAGGKCLVHCKMGISRSGATVAAYLMKEKQWTKTAALQFVQKCRSIVNPNPSFLKQLDEYEGILAASSQRHNKLFRSRSESSLSEPSIADDHPVAVVSPRCGAPIIQITDENQDNLLEDSHDFDLNRRLLDIASLATPKVSRPKSWSPDEGRRPYNANQNSFEHGHLPMDTPTDSFRNGIGLPSSEPGELLLPSGTDLDRMQMAEEKRKSFTSKRRQMRRKPQDPDDLAVSEDSVFVHVGETQPPPSRQIRTKKEKKKTRSSSPAALMCEPMKRPGDLDVSIAEEQHPSMVSPMNSPSYKNAKGVDFDLLKSRFTGEKPAEPESADDVAPESPTLKAPVPVRAIVAVIESPCDDTVPIMQVDEDSQKPVFVKGHHKTASLPPTSMDIDVPKAVDPPNTDESLMGPRSRSFSETQAFSVRKIVTAIESRQDPSTGEIRVRPEGEGIQRTMSMPSSRRHQTSPLTPSGSSCAFVPVAEVPMETDDAENAAKGDSQFYIGDRQASPKPNPNSNNNNNSPASEMAPESFVISPPFSLTSSPAKPIAPKLDMTKAEEGEEAIRRSGPLSPEILQVIREVGMQLMSDSDESSRSSSFSTPNQPEPIASYEPSRTPTQPAKRRGLVRQMAREIEKRVRKLTGRKSDSKSHQASDSPNTDSSINNSNFEKRQSTPTTVINKLLMGSLSPSKERGDGDVFDSGCDVTDDHDVRVRDLVGKFSSPATSSKKTPHDVITPVTSSPRTGSKDLAALVSATPYRAPRTCRDVSGSPPSSTSSRSGRVRRTQSERSGGSIFRSTYRSIWGPHRRLSATTSQPELTDPEQTDSPRPVRELIREIETNKSSAAVHRSSSLPTSTPRRAFVRSSAARCKLTRSKSTPLLDFVKSARSRLSHS</sequence>
<dbReference type="FunFam" id="3.90.190.10:FF:000004">
    <property type="entry name" value="Protein phosphatase Slingshot homolog 2"/>
    <property type="match status" value="1"/>
</dbReference>
<evidence type="ECO:0000259" key="10">
    <source>
        <dbReference type="PROSITE" id="PS50054"/>
    </source>
</evidence>
<organism evidence="13">
    <name type="scientific">Phallusia mammillata</name>
    <dbReference type="NCBI Taxonomy" id="59560"/>
    <lineage>
        <taxon>Eukaryota</taxon>
        <taxon>Metazoa</taxon>
        <taxon>Chordata</taxon>
        <taxon>Tunicata</taxon>
        <taxon>Ascidiacea</taxon>
        <taxon>Phlebobranchia</taxon>
        <taxon>Ascidiidae</taxon>
        <taxon>Phallusia</taxon>
    </lineage>
</organism>
<dbReference type="PROSITE" id="PS51998">
    <property type="entry name" value="DEK_C"/>
    <property type="match status" value="1"/>
</dbReference>
<reference evidence="13" key="1">
    <citation type="submission" date="2020-04" db="EMBL/GenBank/DDBJ databases">
        <authorList>
            <person name="Neveu A P."/>
        </authorList>
    </citation>
    <scope>NUCLEOTIDE SEQUENCE</scope>
    <source>
        <tissue evidence="13">Whole embryo</tissue>
    </source>
</reference>
<evidence type="ECO:0000256" key="8">
    <source>
        <dbReference type="ARBA" id="ARBA00048336"/>
    </source>
</evidence>
<comment type="catalytic activity">
    <reaction evidence="8">
        <text>O-phospho-L-threonyl-[protein] + H2O = L-threonyl-[protein] + phosphate</text>
        <dbReference type="Rhea" id="RHEA:47004"/>
        <dbReference type="Rhea" id="RHEA-COMP:11060"/>
        <dbReference type="Rhea" id="RHEA-COMP:11605"/>
        <dbReference type="ChEBI" id="CHEBI:15377"/>
        <dbReference type="ChEBI" id="CHEBI:30013"/>
        <dbReference type="ChEBI" id="CHEBI:43474"/>
        <dbReference type="ChEBI" id="CHEBI:61977"/>
        <dbReference type="EC" id="3.1.3.16"/>
    </reaction>
</comment>
<feature type="compositionally biased region" description="Basic and acidic residues" evidence="9">
    <location>
        <begin position="941"/>
        <end position="953"/>
    </location>
</feature>
<feature type="compositionally biased region" description="Low complexity" evidence="9">
    <location>
        <begin position="1235"/>
        <end position="1246"/>
    </location>
</feature>
<feature type="compositionally biased region" description="Low complexity" evidence="9">
    <location>
        <begin position="9"/>
        <end position="21"/>
    </location>
</feature>
<dbReference type="EMBL" id="LR786765">
    <property type="protein sequence ID" value="CAB3262627.1"/>
    <property type="molecule type" value="mRNA"/>
</dbReference>
<evidence type="ECO:0000256" key="7">
    <source>
        <dbReference type="ARBA" id="ARBA00023212"/>
    </source>
</evidence>
<comment type="subcellular location">
    <subcellularLocation>
        <location evidence="1">Cytoplasm</location>
        <location evidence="1">Cytoskeleton</location>
    </subcellularLocation>
</comment>
<dbReference type="EC" id="3.1.3.16" evidence="3"/>
<feature type="domain" description="Tyrosine specific protein phosphatases" evidence="11">
    <location>
        <begin position="389"/>
        <end position="439"/>
    </location>
</feature>
<evidence type="ECO:0000256" key="5">
    <source>
        <dbReference type="ARBA" id="ARBA00022801"/>
    </source>
</evidence>
<gene>
    <name evidence="13" type="primary">LOC100180990</name>
</gene>
<feature type="compositionally biased region" description="Low complexity" evidence="9">
    <location>
        <begin position="1154"/>
        <end position="1166"/>
    </location>
</feature>
<evidence type="ECO:0000259" key="12">
    <source>
        <dbReference type="PROSITE" id="PS51998"/>
    </source>
</evidence>
<feature type="region of interest" description="Disordered" evidence="9">
    <location>
        <begin position="600"/>
        <end position="668"/>
    </location>
</feature>
<dbReference type="Pfam" id="PF23040">
    <property type="entry name" value="PH_SSH1-like_1st"/>
    <property type="match status" value="1"/>
</dbReference>
<dbReference type="PROSITE" id="PS50056">
    <property type="entry name" value="TYR_PHOSPHATASE_2"/>
    <property type="match status" value="1"/>
</dbReference>
<comment type="similarity">
    <text evidence="2">Belongs to the protein-tyrosine phosphatase family.</text>
</comment>
<dbReference type="InterPro" id="IPR043587">
    <property type="entry name" value="Phosphatase_SSH-like"/>
</dbReference>
<dbReference type="InterPro" id="IPR043588">
    <property type="entry name" value="SSH-N"/>
</dbReference>
<dbReference type="GO" id="GO:0030837">
    <property type="term" value="P:negative regulation of actin filament polymerization"/>
    <property type="evidence" value="ECO:0007669"/>
    <property type="project" value="InterPro"/>
</dbReference>
<evidence type="ECO:0000256" key="4">
    <source>
        <dbReference type="ARBA" id="ARBA00022490"/>
    </source>
</evidence>
<dbReference type="CDD" id="cd11652">
    <property type="entry name" value="SSH-N"/>
    <property type="match status" value="1"/>
</dbReference>
<keyword evidence="6" id="KW-0904">Protein phosphatase</keyword>
<dbReference type="Pfam" id="PF08766">
    <property type="entry name" value="DEK_C"/>
    <property type="match status" value="1"/>
</dbReference>
<dbReference type="Gene3D" id="3.90.190.10">
    <property type="entry name" value="Protein tyrosine phosphatase superfamily"/>
    <property type="match status" value="1"/>
</dbReference>
<keyword evidence="4" id="KW-0963">Cytoplasm</keyword>
<dbReference type="SUPFAM" id="SSF52799">
    <property type="entry name" value="(Phosphotyrosine protein) phosphatases II"/>
    <property type="match status" value="1"/>
</dbReference>
<feature type="compositionally biased region" description="Low complexity" evidence="9">
    <location>
        <begin position="902"/>
        <end position="913"/>
    </location>
</feature>
<dbReference type="GO" id="GO:0005856">
    <property type="term" value="C:cytoskeleton"/>
    <property type="evidence" value="ECO:0007669"/>
    <property type="project" value="UniProtKB-SubCell"/>
</dbReference>
<feature type="region of interest" description="Disordered" evidence="9">
    <location>
        <begin position="821"/>
        <end position="864"/>
    </location>
</feature>
<dbReference type="SMART" id="SM00195">
    <property type="entry name" value="DSPc"/>
    <property type="match status" value="1"/>
</dbReference>
<accession>A0A6F9DGP6</accession>
<dbReference type="GO" id="GO:0004722">
    <property type="term" value="F:protein serine/threonine phosphatase activity"/>
    <property type="evidence" value="ECO:0007669"/>
    <property type="project" value="UniProtKB-EC"/>
</dbReference>
<feature type="compositionally biased region" description="Basic residues" evidence="9">
    <location>
        <begin position="605"/>
        <end position="615"/>
    </location>
</feature>
<proteinExistence type="evidence at transcript level"/>
<dbReference type="PROSITE" id="PS50054">
    <property type="entry name" value="TYR_PHOSPHATASE_DUAL"/>
    <property type="match status" value="1"/>
</dbReference>
<dbReference type="InterPro" id="IPR020422">
    <property type="entry name" value="TYR_PHOSPHATASE_DUAL_dom"/>
</dbReference>
<evidence type="ECO:0000256" key="3">
    <source>
        <dbReference type="ARBA" id="ARBA00013081"/>
    </source>
</evidence>
<protein>
    <recommendedName>
        <fullName evidence="3">protein-serine/threonine phosphatase</fullName>
        <ecNumber evidence="3">3.1.3.16</ecNumber>
    </recommendedName>
</protein>
<feature type="compositionally biased region" description="Basic residues" evidence="9">
    <location>
        <begin position="645"/>
        <end position="655"/>
    </location>
</feature>
<evidence type="ECO:0000256" key="9">
    <source>
        <dbReference type="SAM" id="MobiDB-lite"/>
    </source>
</evidence>
<dbReference type="InterPro" id="IPR029021">
    <property type="entry name" value="Prot-tyrosine_phosphatase-like"/>
</dbReference>
<dbReference type="InterPro" id="IPR014876">
    <property type="entry name" value="DEK_C"/>
</dbReference>
<evidence type="ECO:0000256" key="1">
    <source>
        <dbReference type="ARBA" id="ARBA00004245"/>
    </source>
</evidence>
<keyword evidence="5" id="KW-0378">Hydrolase</keyword>
<dbReference type="AlphaFoldDB" id="A0A6F9DGP6"/>
<dbReference type="Pfam" id="PF00782">
    <property type="entry name" value="DSPc"/>
    <property type="match status" value="1"/>
</dbReference>
<feature type="region of interest" description="Disordered" evidence="9">
    <location>
        <begin position="534"/>
        <end position="567"/>
    </location>
</feature>
<feature type="region of interest" description="Disordered" evidence="9">
    <location>
        <begin position="1108"/>
        <end position="1255"/>
    </location>
</feature>
<dbReference type="InterPro" id="IPR000340">
    <property type="entry name" value="Dual-sp_phosphatase_cat-dom"/>
</dbReference>
<dbReference type="PANTHER" id="PTHR45864:SF2">
    <property type="entry name" value="PROTEIN PHOSPHATASE SLINGSHOT"/>
    <property type="match status" value="1"/>
</dbReference>
<feature type="domain" description="DEK-C" evidence="12">
    <location>
        <begin position="261"/>
        <end position="316"/>
    </location>
</feature>
<feature type="compositionally biased region" description="Basic and acidic residues" evidence="9">
    <location>
        <begin position="1215"/>
        <end position="1226"/>
    </location>
</feature>
<evidence type="ECO:0000259" key="11">
    <source>
        <dbReference type="PROSITE" id="PS50056"/>
    </source>
</evidence>
<evidence type="ECO:0000256" key="6">
    <source>
        <dbReference type="ARBA" id="ARBA00022912"/>
    </source>
</evidence>
<feature type="compositionally biased region" description="Polar residues" evidence="9">
    <location>
        <begin position="842"/>
        <end position="863"/>
    </location>
</feature>
<dbReference type="InterPro" id="IPR000387">
    <property type="entry name" value="Tyr_Pase_dom"/>
</dbReference>
<feature type="region of interest" description="Disordered" evidence="9">
    <location>
        <begin position="1"/>
        <end position="36"/>
    </location>
</feature>
<evidence type="ECO:0000256" key="2">
    <source>
        <dbReference type="ARBA" id="ARBA00009580"/>
    </source>
</evidence>
<keyword evidence="7" id="KW-0206">Cytoskeleton</keyword>